<feature type="active site" evidence="1">
    <location>
        <position position="211"/>
    </location>
</feature>
<evidence type="ECO:0000256" key="1">
    <source>
        <dbReference type="PIRSR" id="PIRSR640198-1"/>
    </source>
</evidence>
<dbReference type="EMBL" id="FNKB01000001">
    <property type="protein sequence ID" value="SDQ15085.1"/>
    <property type="molecule type" value="Genomic_DNA"/>
</dbReference>
<protein>
    <submittedName>
        <fullName evidence="5">Fic family protein</fullName>
    </submittedName>
</protein>
<reference evidence="5 6" key="1">
    <citation type="submission" date="2016-10" db="EMBL/GenBank/DDBJ databases">
        <authorList>
            <person name="de Groot N.N."/>
        </authorList>
    </citation>
    <scope>NUCLEOTIDE SEQUENCE [LARGE SCALE GENOMIC DNA]</scope>
    <source>
        <strain evidence="5 6">DSM 22788</strain>
    </source>
</reference>
<keyword evidence="2" id="KW-0547">Nucleotide-binding</keyword>
<feature type="region of interest" description="Disordered" evidence="3">
    <location>
        <begin position="412"/>
        <end position="445"/>
    </location>
</feature>
<feature type="domain" description="Fido" evidence="4">
    <location>
        <begin position="132"/>
        <end position="273"/>
    </location>
</feature>
<dbReference type="Gene3D" id="1.10.3290.10">
    <property type="entry name" value="Fido-like domain"/>
    <property type="match status" value="1"/>
</dbReference>
<dbReference type="AlphaFoldDB" id="A0A1H0YIL1"/>
<dbReference type="InterPro" id="IPR036390">
    <property type="entry name" value="WH_DNA-bd_sf"/>
</dbReference>
<dbReference type="PANTHER" id="PTHR13504:SF38">
    <property type="entry name" value="FIDO DOMAIN-CONTAINING PROTEIN"/>
    <property type="match status" value="1"/>
</dbReference>
<evidence type="ECO:0000313" key="6">
    <source>
        <dbReference type="Proteomes" id="UP000182690"/>
    </source>
</evidence>
<proteinExistence type="predicted"/>
<name>A0A1H0YIL1_9MICO</name>
<feature type="binding site" evidence="2">
    <location>
        <begin position="215"/>
        <end position="222"/>
    </location>
    <ligand>
        <name>ATP</name>
        <dbReference type="ChEBI" id="CHEBI:30616"/>
    </ligand>
</feature>
<gene>
    <name evidence="5" type="ORF">SAMN04488565_0916</name>
</gene>
<evidence type="ECO:0000259" key="4">
    <source>
        <dbReference type="PROSITE" id="PS51459"/>
    </source>
</evidence>
<dbReference type="InterPro" id="IPR036597">
    <property type="entry name" value="Fido-like_dom_sf"/>
</dbReference>
<evidence type="ECO:0000256" key="2">
    <source>
        <dbReference type="PIRSR" id="PIRSR640198-2"/>
    </source>
</evidence>
<organism evidence="5 6">
    <name type="scientific">Leucobacter chromiiresistens</name>
    <dbReference type="NCBI Taxonomy" id="1079994"/>
    <lineage>
        <taxon>Bacteria</taxon>
        <taxon>Bacillati</taxon>
        <taxon>Actinomycetota</taxon>
        <taxon>Actinomycetes</taxon>
        <taxon>Micrococcales</taxon>
        <taxon>Microbacteriaceae</taxon>
        <taxon>Leucobacter</taxon>
    </lineage>
</organism>
<accession>A0A1H0YIL1</accession>
<dbReference type="InterPro" id="IPR003812">
    <property type="entry name" value="Fido"/>
</dbReference>
<sequence>MGEYVERQWAPSSTFGLSRREQTGGTYLAFVPGVLGAQGPPISASTFSVVADAQSTVSRADGIIGESELYLNHLLLRSESIASSLIEGHVISAKKLALADVLGRGKENAVAVLQNLRAMEYAIDVVAEKWDIELEDLVQLQQTITPDLERGFRTQQNWIGGGYSPLTASFVPPPESEVVPLLDDLLAYVNQSEHPPLLKAAIAHAQFETIHPFIDGNGRTGRALIHAILKRDGITDRAVLPISTVFSTAKDHYIAGLTAFREEPPNVDLWVQEFCQSAVRAAGNVVLLKERADELDELLRERHHAWRSGQGIPAAPRADATVERVRRDLASQPVLTVAATAERYGVSRPAAERALTELADAGVLSVSKNHRGVRAAFVSDEHLHLVTLAERSNKAGGWDTADEATASRLALPESTLRWPPGDPVFHTQSRSGDYGNPQSPSGLGY</sequence>
<dbReference type="Proteomes" id="UP000182690">
    <property type="component" value="Unassembled WGS sequence"/>
</dbReference>
<dbReference type="SUPFAM" id="SSF46785">
    <property type="entry name" value="Winged helix' DNA-binding domain"/>
    <property type="match status" value="1"/>
</dbReference>
<dbReference type="Pfam" id="PF02661">
    <property type="entry name" value="Fic"/>
    <property type="match status" value="1"/>
</dbReference>
<dbReference type="OrthoDB" id="9813719at2"/>
<dbReference type="PANTHER" id="PTHR13504">
    <property type="entry name" value="FIDO DOMAIN-CONTAINING PROTEIN DDB_G0283145"/>
    <property type="match status" value="1"/>
</dbReference>
<keyword evidence="2" id="KW-0067">ATP-binding</keyword>
<dbReference type="GO" id="GO:0005524">
    <property type="term" value="F:ATP binding"/>
    <property type="evidence" value="ECO:0007669"/>
    <property type="project" value="UniProtKB-KW"/>
</dbReference>
<dbReference type="STRING" id="1079994.SAMN04488565_0916"/>
<dbReference type="RefSeq" id="WP_010155289.1">
    <property type="nucleotide sequence ID" value="NZ_FNKB01000001.1"/>
</dbReference>
<evidence type="ECO:0000313" key="5">
    <source>
        <dbReference type="EMBL" id="SDQ15085.1"/>
    </source>
</evidence>
<dbReference type="PROSITE" id="PS51459">
    <property type="entry name" value="FIDO"/>
    <property type="match status" value="1"/>
</dbReference>
<dbReference type="SUPFAM" id="SSF140931">
    <property type="entry name" value="Fic-like"/>
    <property type="match status" value="1"/>
</dbReference>
<feature type="compositionally biased region" description="Polar residues" evidence="3">
    <location>
        <begin position="426"/>
        <end position="445"/>
    </location>
</feature>
<dbReference type="InterPro" id="IPR040198">
    <property type="entry name" value="Fido_containing"/>
</dbReference>
<evidence type="ECO:0000256" key="3">
    <source>
        <dbReference type="SAM" id="MobiDB-lite"/>
    </source>
</evidence>